<evidence type="ECO:0000259" key="1">
    <source>
        <dbReference type="PROSITE" id="PS50828"/>
    </source>
</evidence>
<evidence type="ECO:0000313" key="2">
    <source>
        <dbReference type="EMBL" id="QGG79726.1"/>
    </source>
</evidence>
<dbReference type="AlphaFoldDB" id="A0A5Q2QCI5"/>
<dbReference type="InterPro" id="IPR002625">
    <property type="entry name" value="Smr_dom"/>
</dbReference>
<dbReference type="KEGG" id="llp:GH975_03735"/>
<dbReference type="PANTHER" id="PTHR35562:SF2">
    <property type="entry name" value="DNA ENDONUCLEASE SMRA-RELATED"/>
    <property type="match status" value="1"/>
</dbReference>
<reference evidence="2 3" key="1">
    <citation type="submission" date="2019-11" db="EMBL/GenBank/DDBJ databases">
        <authorList>
            <person name="Khan S.A."/>
            <person name="Jeon C.O."/>
            <person name="Chun B.H."/>
        </authorList>
    </citation>
    <scope>NUCLEOTIDE SEQUENCE [LARGE SCALE GENOMIC DNA]</scope>
    <source>
        <strain evidence="2 3">IMCC 1097</strain>
    </source>
</reference>
<dbReference type="Pfam" id="PF01713">
    <property type="entry name" value="Smr"/>
    <property type="match status" value="1"/>
</dbReference>
<dbReference type="PROSITE" id="PS50828">
    <property type="entry name" value="SMR"/>
    <property type="match status" value="1"/>
</dbReference>
<evidence type="ECO:0000313" key="3">
    <source>
        <dbReference type="Proteomes" id="UP000388235"/>
    </source>
</evidence>
<dbReference type="SMART" id="SM00463">
    <property type="entry name" value="SMR"/>
    <property type="match status" value="1"/>
</dbReference>
<name>A0A5Q2QCI5_9GAMM</name>
<dbReference type="RefSeq" id="WP_153713230.1">
    <property type="nucleotide sequence ID" value="NZ_CP045871.1"/>
</dbReference>
<feature type="domain" description="Smr" evidence="1">
    <location>
        <begin position="96"/>
        <end position="177"/>
    </location>
</feature>
<dbReference type="PANTHER" id="PTHR35562">
    <property type="entry name" value="DNA ENDONUCLEASE SMRA-RELATED"/>
    <property type="match status" value="1"/>
</dbReference>
<dbReference type="Gene3D" id="3.30.1370.110">
    <property type="match status" value="1"/>
</dbReference>
<dbReference type="EMBL" id="CP045871">
    <property type="protein sequence ID" value="QGG79726.1"/>
    <property type="molecule type" value="Genomic_DNA"/>
</dbReference>
<proteinExistence type="predicted"/>
<keyword evidence="3" id="KW-1185">Reference proteome</keyword>
<sequence length="187" mass="21335">MSDTHSFEDLLKAEDNAPIVPVKTVKADVGTAPVDREALVRARRLAEKGNDLDFGGFSTQEPPMIAADALLEWTREGFGRLKTQFDRDRFNPDYRLDLHGRTVEQSAMEVHRMLERARRYRWQRLQIVHGIGRRSAEGKPLLKSYVNRWLREVDDIIAFASARKRDGGHGAVNVLTRGAVSDRWPEV</sequence>
<dbReference type="OrthoDB" id="9808881at2"/>
<gene>
    <name evidence="2" type="ORF">GH975_03735</name>
</gene>
<protein>
    <recommendedName>
        <fullName evidence="1">Smr domain-containing protein</fullName>
    </recommendedName>
</protein>
<dbReference type="Proteomes" id="UP000388235">
    <property type="component" value="Chromosome"/>
</dbReference>
<dbReference type="SUPFAM" id="SSF160443">
    <property type="entry name" value="SMR domain-like"/>
    <property type="match status" value="1"/>
</dbReference>
<accession>A0A5Q2QCI5</accession>
<organism evidence="2 3">
    <name type="scientific">Litorivicinus lipolyticus</name>
    <dbReference type="NCBI Taxonomy" id="418701"/>
    <lineage>
        <taxon>Bacteria</taxon>
        <taxon>Pseudomonadati</taxon>
        <taxon>Pseudomonadota</taxon>
        <taxon>Gammaproteobacteria</taxon>
        <taxon>Oceanospirillales</taxon>
        <taxon>Litorivicinaceae</taxon>
        <taxon>Litorivicinus</taxon>
    </lineage>
</organism>
<dbReference type="InterPro" id="IPR036063">
    <property type="entry name" value="Smr_dom_sf"/>
</dbReference>